<dbReference type="Proteomes" id="UP000041254">
    <property type="component" value="Unassembled WGS sequence"/>
</dbReference>
<dbReference type="OMA" id="IRNKNIW"/>
<dbReference type="PANTHER" id="PTHR24111">
    <property type="entry name" value="LEUCINE-RICH REPEAT-CONTAINING PROTEIN 34"/>
    <property type="match status" value="1"/>
</dbReference>
<dbReference type="SUPFAM" id="SSF52047">
    <property type="entry name" value="RNI-like"/>
    <property type="match status" value="1"/>
</dbReference>
<dbReference type="PhylomeDB" id="A0A0G4FFC3"/>
<evidence type="ECO:0000313" key="4">
    <source>
        <dbReference type="Proteomes" id="UP000041254"/>
    </source>
</evidence>
<dbReference type="AlphaFoldDB" id="A0A0G4FFC3"/>
<dbReference type="InterPro" id="IPR052201">
    <property type="entry name" value="LRR-containing_regulator"/>
</dbReference>
<keyword evidence="1" id="KW-0677">Repeat</keyword>
<dbReference type="InParanoid" id="A0A0G4FFC3"/>
<dbReference type="OrthoDB" id="448484at2759"/>
<gene>
    <name evidence="3" type="ORF">Vbra_15253</name>
</gene>
<keyword evidence="4" id="KW-1185">Reference proteome</keyword>
<dbReference type="VEuPathDB" id="CryptoDB:Vbra_15253"/>
<organism evidence="3 4">
    <name type="scientific">Vitrella brassicaformis (strain CCMP3155)</name>
    <dbReference type="NCBI Taxonomy" id="1169540"/>
    <lineage>
        <taxon>Eukaryota</taxon>
        <taxon>Sar</taxon>
        <taxon>Alveolata</taxon>
        <taxon>Colpodellida</taxon>
        <taxon>Vitrellaceae</taxon>
        <taxon>Vitrella</taxon>
    </lineage>
</organism>
<sequence length="382" mass="44710">MGDADNDAPASGGLVFEPVVEILPQTERTKAMLARKREMELRRKEEEAARIKEQQQKEAERRLKEQEEKRRQQERRKRMEEEERKRREEEEQRSRLEGGLEKLIHQLKSNTSDRDVALSGLDLNPVRLRLLMQDGLANNKSLFSLDLSRRGLTDQDGEVVAQMLRQNKYLGALDLEGNYLGVESAKAFAVALKENTSLKYLNLSNNLLTANGNDESGLTLFFTRLEHNRGIRVLNLFKNHILPASGEALLKSLERNEYITQIDMGNNELEVAQHRRLQALLARNSERQSELRRREKMERHTMYAEDLRRKHYDMALEAMRLEIEAVEERRLHRMKDRLADWQRAAEDDAQKEKDLMDQLMQEADDRKEERAKKGKKKGKKKK</sequence>
<feature type="region of interest" description="Disordered" evidence="2">
    <location>
        <begin position="38"/>
        <end position="95"/>
    </location>
</feature>
<proteinExistence type="predicted"/>
<feature type="compositionally biased region" description="Basic residues" evidence="2">
    <location>
        <begin position="372"/>
        <end position="382"/>
    </location>
</feature>
<dbReference type="Gene3D" id="3.80.10.10">
    <property type="entry name" value="Ribonuclease Inhibitor"/>
    <property type="match status" value="2"/>
</dbReference>
<feature type="region of interest" description="Disordered" evidence="2">
    <location>
        <begin position="344"/>
        <end position="382"/>
    </location>
</feature>
<dbReference type="InterPro" id="IPR032675">
    <property type="entry name" value="LRR_dom_sf"/>
</dbReference>
<reference evidence="3 4" key="1">
    <citation type="submission" date="2014-11" db="EMBL/GenBank/DDBJ databases">
        <authorList>
            <person name="Zhu J."/>
            <person name="Qi W."/>
            <person name="Song R."/>
        </authorList>
    </citation>
    <scope>NUCLEOTIDE SEQUENCE [LARGE SCALE GENOMIC DNA]</scope>
</reference>
<dbReference type="SMART" id="SM00368">
    <property type="entry name" value="LRR_RI"/>
    <property type="match status" value="4"/>
</dbReference>
<name>A0A0G4FFC3_VITBC</name>
<evidence type="ECO:0000313" key="3">
    <source>
        <dbReference type="EMBL" id="CEM11884.1"/>
    </source>
</evidence>
<dbReference type="EMBL" id="CDMY01000427">
    <property type="protein sequence ID" value="CEM11884.1"/>
    <property type="molecule type" value="Genomic_DNA"/>
</dbReference>
<protein>
    <submittedName>
        <fullName evidence="3">Uncharacterized protein</fullName>
    </submittedName>
</protein>
<dbReference type="PANTHER" id="PTHR24111:SF0">
    <property type="entry name" value="LEUCINE-RICH REPEAT-CONTAINING PROTEIN"/>
    <property type="match status" value="1"/>
</dbReference>
<evidence type="ECO:0000256" key="1">
    <source>
        <dbReference type="ARBA" id="ARBA00022737"/>
    </source>
</evidence>
<dbReference type="STRING" id="1169540.A0A0G4FFC3"/>
<accession>A0A0G4FFC3</accession>
<evidence type="ECO:0000256" key="2">
    <source>
        <dbReference type="SAM" id="MobiDB-lite"/>
    </source>
</evidence>
<feature type="compositionally biased region" description="Basic and acidic residues" evidence="2">
    <location>
        <begin position="344"/>
        <end position="356"/>
    </location>
</feature>